<gene>
    <name evidence="2" type="ORF">EVEC_LOCUS7170</name>
</gene>
<accession>A0A0N4VAZ2</accession>
<dbReference type="Proteomes" id="UP000274131">
    <property type="component" value="Unassembled WGS sequence"/>
</dbReference>
<evidence type="ECO:0000313" key="4">
    <source>
        <dbReference type="WBParaSite" id="EVEC_0000768601-mRNA-1"/>
    </source>
</evidence>
<evidence type="ECO:0000313" key="3">
    <source>
        <dbReference type="Proteomes" id="UP000274131"/>
    </source>
</evidence>
<sequence length="157" mass="17050">MLVFYVAIYVCRCCAVGGVDDDGDDDFYYFAGTDPALLLTNCSTDAGRALFSQVHRTQSFPTVMEKSGNEWLELLESGRVDKVESSGITEISVFSDLVFGCWLLVILDSVGYLETAVTIYRHLKFLGDSDGSGNGCDSGDKKVKGFGKALALLSFPK</sequence>
<dbReference type="WBParaSite" id="EVEC_0000768601-mRNA-1">
    <property type="protein sequence ID" value="EVEC_0000768601-mRNA-1"/>
    <property type="gene ID" value="EVEC_0000768601"/>
</dbReference>
<protein>
    <submittedName>
        <fullName evidence="4">Secreted protein</fullName>
    </submittedName>
</protein>
<keyword evidence="3" id="KW-1185">Reference proteome</keyword>
<dbReference type="AlphaFoldDB" id="A0A0N4VAZ2"/>
<feature type="signal peptide" evidence="1">
    <location>
        <begin position="1"/>
        <end position="18"/>
    </location>
</feature>
<organism evidence="4">
    <name type="scientific">Enterobius vermicularis</name>
    <name type="common">Human pinworm</name>
    <dbReference type="NCBI Taxonomy" id="51028"/>
    <lineage>
        <taxon>Eukaryota</taxon>
        <taxon>Metazoa</taxon>
        <taxon>Ecdysozoa</taxon>
        <taxon>Nematoda</taxon>
        <taxon>Chromadorea</taxon>
        <taxon>Rhabditida</taxon>
        <taxon>Spirurina</taxon>
        <taxon>Oxyuridomorpha</taxon>
        <taxon>Oxyuroidea</taxon>
        <taxon>Oxyuridae</taxon>
        <taxon>Enterobius</taxon>
    </lineage>
</organism>
<reference evidence="2 3" key="2">
    <citation type="submission" date="2018-10" db="EMBL/GenBank/DDBJ databases">
        <authorList>
            <consortium name="Pathogen Informatics"/>
        </authorList>
    </citation>
    <scope>NUCLEOTIDE SEQUENCE [LARGE SCALE GENOMIC DNA]</scope>
</reference>
<keyword evidence="1" id="KW-0732">Signal</keyword>
<feature type="chain" id="PRO_5043122848" evidence="1">
    <location>
        <begin position="19"/>
        <end position="157"/>
    </location>
</feature>
<reference evidence="4" key="1">
    <citation type="submission" date="2017-02" db="UniProtKB">
        <authorList>
            <consortium name="WormBaseParasite"/>
        </authorList>
    </citation>
    <scope>IDENTIFICATION</scope>
</reference>
<dbReference type="EMBL" id="UXUI01008806">
    <property type="protein sequence ID" value="VDD92419.1"/>
    <property type="molecule type" value="Genomic_DNA"/>
</dbReference>
<proteinExistence type="predicted"/>
<evidence type="ECO:0000313" key="2">
    <source>
        <dbReference type="EMBL" id="VDD92419.1"/>
    </source>
</evidence>
<evidence type="ECO:0000256" key="1">
    <source>
        <dbReference type="SAM" id="SignalP"/>
    </source>
</evidence>
<name>A0A0N4VAZ2_ENTVE</name>